<organism evidence="1 2">
    <name type="scientific">Marivirga tractuosa (strain ATCC 23168 / DSM 4126 / NBRC 15989 / NCIMB 1408 / VKM B-1430 / H-43)</name>
    <name type="common">Microscilla tractuosa</name>
    <name type="synonym">Flexibacter tractuosus</name>
    <dbReference type="NCBI Taxonomy" id="643867"/>
    <lineage>
        <taxon>Bacteria</taxon>
        <taxon>Pseudomonadati</taxon>
        <taxon>Bacteroidota</taxon>
        <taxon>Cytophagia</taxon>
        <taxon>Cytophagales</taxon>
        <taxon>Marivirgaceae</taxon>
        <taxon>Marivirga</taxon>
    </lineage>
</organism>
<evidence type="ECO:0000313" key="2">
    <source>
        <dbReference type="Proteomes" id="UP000008720"/>
    </source>
</evidence>
<reference evidence="1 2" key="1">
    <citation type="journal article" date="2011" name="Stand. Genomic Sci.">
        <title>Complete genome sequence of Marivirga tractuosa type strain (H-43).</title>
        <authorList>
            <person name="Pagani I."/>
            <person name="Chertkov O."/>
            <person name="Lapidus A."/>
            <person name="Lucas S."/>
            <person name="Del Rio T.G."/>
            <person name="Tice H."/>
            <person name="Copeland A."/>
            <person name="Cheng J.F."/>
            <person name="Nolan M."/>
            <person name="Saunders E."/>
            <person name="Pitluck S."/>
            <person name="Held B."/>
            <person name="Goodwin L."/>
            <person name="Liolios K."/>
            <person name="Ovchinikova G."/>
            <person name="Ivanova N."/>
            <person name="Mavromatis K."/>
            <person name="Pati A."/>
            <person name="Chen A."/>
            <person name="Palaniappan K."/>
            <person name="Land M."/>
            <person name="Hauser L."/>
            <person name="Jeffries C.D."/>
            <person name="Detter J.C."/>
            <person name="Han C."/>
            <person name="Tapia R."/>
            <person name="Ngatchou-Djao O.D."/>
            <person name="Rohde M."/>
            <person name="Goker M."/>
            <person name="Spring S."/>
            <person name="Sikorski J."/>
            <person name="Woyke T."/>
            <person name="Bristow J."/>
            <person name="Eisen J.A."/>
            <person name="Markowitz V."/>
            <person name="Hugenholtz P."/>
            <person name="Klenk H.P."/>
            <person name="Kyrpides N.C."/>
        </authorList>
    </citation>
    <scope>NUCLEOTIDE SEQUENCE [LARGE SCALE GENOMIC DNA]</scope>
    <source>
        <strain evidence="2">ATCC 23168 / DSM 4126 / NBRC 15989 / NCIMB 1408 / VKM B-1430 / H-43</strain>
    </source>
</reference>
<accession>E4TW50</accession>
<dbReference type="Proteomes" id="UP000008720">
    <property type="component" value="Plasmid pFTRAC01"/>
</dbReference>
<evidence type="ECO:0000313" key="1">
    <source>
        <dbReference type="EMBL" id="ADR23772.1"/>
    </source>
</evidence>
<dbReference type="EMBL" id="CP002350">
    <property type="protein sequence ID" value="ADR23772.1"/>
    <property type="molecule type" value="Genomic_DNA"/>
</dbReference>
<geneLocation type="plasmid" evidence="1 2">
    <name>pFTRAC01</name>
</geneLocation>
<protein>
    <submittedName>
        <fullName evidence="1">Uncharacterized protein</fullName>
    </submittedName>
</protein>
<keyword evidence="2" id="KW-1185">Reference proteome</keyword>
<sequence length="62" mass="7633">MRAKRVNIDGHDFAEVSQVERPELFREWIKGQNVPDIADFDGIYWHDYLRYLDYLKWKEKQC</sequence>
<keyword evidence="1" id="KW-0614">Plasmid</keyword>
<dbReference type="HOGENOM" id="CLU_2898975_0_0_10"/>
<proteinExistence type="predicted"/>
<dbReference type="KEGG" id="mtt:Ftrac_3806"/>
<name>E4TW50_MARTH</name>
<dbReference type="AlphaFoldDB" id="E4TW50"/>
<gene>
    <name evidence="1" type="ordered locus">Ftrac_3806</name>
</gene>